<dbReference type="InterPro" id="IPR001736">
    <property type="entry name" value="PLipase_D/transphosphatidylase"/>
</dbReference>
<dbReference type="EC" id="3.1.4.4" evidence="3"/>
<dbReference type="GO" id="GO:0006793">
    <property type="term" value="P:phosphorus metabolic process"/>
    <property type="evidence" value="ECO:0007669"/>
    <property type="project" value="UniProtKB-ARBA"/>
</dbReference>
<dbReference type="GO" id="GO:0016042">
    <property type="term" value="P:lipid catabolic process"/>
    <property type="evidence" value="ECO:0007669"/>
    <property type="project" value="UniProtKB-KW"/>
</dbReference>
<feature type="chain" id="PRO_5037158487" description="phospholipase D" evidence="8">
    <location>
        <begin position="23"/>
        <end position="478"/>
    </location>
</feature>
<dbReference type="PANTHER" id="PTHR43856">
    <property type="entry name" value="CARDIOLIPIN HYDROLASE"/>
    <property type="match status" value="1"/>
</dbReference>
<keyword evidence="8" id="KW-0732">Signal</keyword>
<evidence type="ECO:0000256" key="2">
    <source>
        <dbReference type="ARBA" id="ARBA00008664"/>
    </source>
</evidence>
<name>A0A927K5C0_9ACTN</name>
<evidence type="ECO:0000313" key="11">
    <source>
        <dbReference type="Proteomes" id="UP000616839"/>
    </source>
</evidence>
<evidence type="ECO:0000259" key="9">
    <source>
        <dbReference type="PROSITE" id="PS50035"/>
    </source>
</evidence>
<evidence type="ECO:0000256" key="7">
    <source>
        <dbReference type="SAM" id="MobiDB-lite"/>
    </source>
</evidence>
<dbReference type="Proteomes" id="UP000616839">
    <property type="component" value="Unassembled WGS sequence"/>
</dbReference>
<comment type="caution">
    <text evidence="10">The sequence shown here is derived from an EMBL/GenBank/DDBJ whole genome shotgun (WGS) entry which is preliminary data.</text>
</comment>
<dbReference type="InterPro" id="IPR025202">
    <property type="entry name" value="PLD-like_dom"/>
</dbReference>
<sequence length="478" mass="53456">MFRRTVVPAALSILLPLLVVGAYSGGSASASPAPATAPLSVEQVRGQSANIARLARVGLKRTAPGRTTPAGGPSFNNPNGGTIAKRRNLDRIYRMVQSTLGYKVKSPSQCPQRRELWPNEIKIALYSFSDPKVADALIRAHRRCVSVQILMNDHLSNSDVPAFGRVQRALGGSRKNRSWARRCKKGCRGYNGPLHSKIFLFSNVRKATDVVTVGSSNMTGKAAKVQWNDLFVFKGRQKLYNQYQTIFKEMKRDKVAPAPIERNYRAGAIKSMFWPQPGHTKTTDRVMKVLRSVHCDRKPTGGTGYAGKTAVAINIHAMEGDRGYYIARKIVSMRKAGCRVRVLYGLIAPRIHKRFKAGGVATRRTIFDRDKNGYTEMYSHMKMVAINGNVGKESGDRVVYTGSENFSHRTVGADEVWVRIPWTKMWRKYMNNFDMVWKSDFYSNPKYAHYRQSGTPIHAREAPPEDGAILVTQEDLEG</sequence>
<evidence type="ECO:0000256" key="8">
    <source>
        <dbReference type="SAM" id="SignalP"/>
    </source>
</evidence>
<reference evidence="10" key="1">
    <citation type="submission" date="2020-09" db="EMBL/GenBank/DDBJ databases">
        <title>Nocardioides sp. strain MJB4 16S ribosomal RNA gene Genome sequencing and assembly.</title>
        <authorList>
            <person name="Kim I."/>
        </authorList>
    </citation>
    <scope>NUCLEOTIDE SEQUENCE</scope>
    <source>
        <strain evidence="10">MJB4</strain>
    </source>
</reference>
<comment type="similarity">
    <text evidence="2">Belongs to the phospholipase D family.</text>
</comment>
<dbReference type="GO" id="GO:0016891">
    <property type="term" value="F:RNA endonuclease activity producing 5'-phosphomonoesters, hydrolytic mechanism"/>
    <property type="evidence" value="ECO:0007669"/>
    <property type="project" value="TreeGrafter"/>
</dbReference>
<comment type="catalytic activity">
    <reaction evidence="1">
        <text>a 1,2-diacyl-sn-glycero-3-phosphocholine + H2O = a 1,2-diacyl-sn-glycero-3-phosphate + choline + H(+)</text>
        <dbReference type="Rhea" id="RHEA:14445"/>
        <dbReference type="ChEBI" id="CHEBI:15354"/>
        <dbReference type="ChEBI" id="CHEBI:15377"/>
        <dbReference type="ChEBI" id="CHEBI:15378"/>
        <dbReference type="ChEBI" id="CHEBI:57643"/>
        <dbReference type="ChEBI" id="CHEBI:58608"/>
        <dbReference type="EC" id="3.1.4.4"/>
    </reaction>
</comment>
<accession>A0A927K5C0</accession>
<dbReference type="Gene3D" id="3.30.870.10">
    <property type="entry name" value="Endonuclease Chain A"/>
    <property type="match status" value="2"/>
</dbReference>
<evidence type="ECO:0000256" key="3">
    <source>
        <dbReference type="ARBA" id="ARBA00012027"/>
    </source>
</evidence>
<proteinExistence type="inferred from homology"/>
<organism evidence="10 11">
    <name type="scientific">Nocardioides donggukensis</name>
    <dbReference type="NCBI Taxonomy" id="2774019"/>
    <lineage>
        <taxon>Bacteria</taxon>
        <taxon>Bacillati</taxon>
        <taxon>Actinomycetota</taxon>
        <taxon>Actinomycetes</taxon>
        <taxon>Propionibacteriales</taxon>
        <taxon>Nocardioidaceae</taxon>
        <taxon>Nocardioides</taxon>
    </lineage>
</organism>
<feature type="region of interest" description="Disordered" evidence="7">
    <location>
        <begin position="62"/>
        <end position="83"/>
    </location>
</feature>
<dbReference type="GO" id="GO:0004630">
    <property type="term" value="F:phospholipase D activity"/>
    <property type="evidence" value="ECO:0007669"/>
    <property type="project" value="UniProtKB-EC"/>
</dbReference>
<dbReference type="EMBL" id="JACYXZ010000005">
    <property type="protein sequence ID" value="MBD8871032.1"/>
    <property type="molecule type" value="Genomic_DNA"/>
</dbReference>
<keyword evidence="5" id="KW-0442">Lipid degradation</keyword>
<feature type="domain" description="PLD phosphodiesterase" evidence="9">
    <location>
        <begin position="190"/>
        <end position="222"/>
    </location>
</feature>
<evidence type="ECO:0000313" key="10">
    <source>
        <dbReference type="EMBL" id="MBD8871032.1"/>
    </source>
</evidence>
<feature type="signal peptide" evidence="8">
    <location>
        <begin position="1"/>
        <end position="22"/>
    </location>
</feature>
<evidence type="ECO:0000256" key="1">
    <source>
        <dbReference type="ARBA" id="ARBA00000798"/>
    </source>
</evidence>
<protein>
    <recommendedName>
        <fullName evidence="3">phospholipase D</fullName>
        <ecNumber evidence="3">3.1.4.4</ecNumber>
    </recommendedName>
</protein>
<keyword evidence="11" id="KW-1185">Reference proteome</keyword>
<evidence type="ECO:0000256" key="6">
    <source>
        <dbReference type="ARBA" id="ARBA00023098"/>
    </source>
</evidence>
<evidence type="ECO:0000256" key="4">
    <source>
        <dbReference type="ARBA" id="ARBA00022801"/>
    </source>
</evidence>
<keyword evidence="6" id="KW-0443">Lipid metabolism</keyword>
<dbReference type="SUPFAM" id="SSF56024">
    <property type="entry name" value="Phospholipase D/nuclease"/>
    <property type="match status" value="2"/>
</dbReference>
<dbReference type="InterPro" id="IPR051406">
    <property type="entry name" value="PLD_domain"/>
</dbReference>
<keyword evidence="4" id="KW-0378">Hydrolase</keyword>
<dbReference type="PROSITE" id="PS50035">
    <property type="entry name" value="PLD"/>
    <property type="match status" value="1"/>
</dbReference>
<evidence type="ECO:0000256" key="5">
    <source>
        <dbReference type="ARBA" id="ARBA00022963"/>
    </source>
</evidence>
<dbReference type="Pfam" id="PF13091">
    <property type="entry name" value="PLDc_2"/>
    <property type="match status" value="1"/>
</dbReference>
<gene>
    <name evidence="10" type="ORF">IE331_15510</name>
</gene>
<dbReference type="AlphaFoldDB" id="A0A927K5C0"/>
<dbReference type="RefSeq" id="WP_192144376.1">
    <property type="nucleotide sequence ID" value="NZ_JACYXZ010000005.1"/>
</dbReference>
<dbReference type="PANTHER" id="PTHR43856:SF1">
    <property type="entry name" value="MITOCHONDRIAL CARDIOLIPIN HYDROLASE"/>
    <property type="match status" value="1"/>
</dbReference>